<feature type="transmembrane region" description="Helical" evidence="1">
    <location>
        <begin position="264"/>
        <end position="282"/>
    </location>
</feature>
<accession>A0A5B8V5Y1</accession>
<keyword evidence="1" id="KW-0472">Membrane</keyword>
<keyword evidence="3" id="KW-1185">Reference proteome</keyword>
<organism evidence="2 3">
    <name type="scientific">Panacibacter ginsenosidivorans</name>
    <dbReference type="NCBI Taxonomy" id="1813871"/>
    <lineage>
        <taxon>Bacteria</taxon>
        <taxon>Pseudomonadati</taxon>
        <taxon>Bacteroidota</taxon>
        <taxon>Chitinophagia</taxon>
        <taxon>Chitinophagales</taxon>
        <taxon>Chitinophagaceae</taxon>
        <taxon>Panacibacter</taxon>
    </lineage>
</organism>
<feature type="transmembrane region" description="Helical" evidence="1">
    <location>
        <begin position="104"/>
        <end position="122"/>
    </location>
</feature>
<dbReference type="RefSeq" id="WP_147188620.1">
    <property type="nucleotide sequence ID" value="NZ_CP042435.1"/>
</dbReference>
<evidence type="ECO:0008006" key="4">
    <source>
        <dbReference type="Google" id="ProtNLM"/>
    </source>
</evidence>
<evidence type="ECO:0000313" key="3">
    <source>
        <dbReference type="Proteomes" id="UP000321533"/>
    </source>
</evidence>
<dbReference type="PANTHER" id="PTHR44216:SF3">
    <property type="entry name" value="PROTEIN O-MANNOSYL-TRANSFERASE TMTC2"/>
    <property type="match status" value="1"/>
</dbReference>
<dbReference type="GO" id="GO:0035269">
    <property type="term" value="P:protein O-linked glycosylation via mannose"/>
    <property type="evidence" value="ECO:0007669"/>
    <property type="project" value="TreeGrafter"/>
</dbReference>
<proteinExistence type="predicted"/>
<dbReference type="Proteomes" id="UP000321533">
    <property type="component" value="Chromosome"/>
</dbReference>
<keyword evidence="1" id="KW-0812">Transmembrane</keyword>
<dbReference type="GO" id="GO:0000030">
    <property type="term" value="F:mannosyltransferase activity"/>
    <property type="evidence" value="ECO:0007669"/>
    <property type="project" value="TreeGrafter"/>
</dbReference>
<feature type="transmembrane region" description="Helical" evidence="1">
    <location>
        <begin position="128"/>
        <end position="148"/>
    </location>
</feature>
<dbReference type="EMBL" id="CP042435">
    <property type="protein sequence ID" value="QEC66820.1"/>
    <property type="molecule type" value="Genomic_DNA"/>
</dbReference>
<dbReference type="KEGG" id="pgin:FRZ67_05695"/>
<feature type="transmembrane region" description="Helical" evidence="1">
    <location>
        <begin position="343"/>
        <end position="361"/>
    </location>
</feature>
<evidence type="ECO:0000313" key="2">
    <source>
        <dbReference type="EMBL" id="QEC66820.1"/>
    </source>
</evidence>
<feature type="transmembrane region" description="Helical" evidence="1">
    <location>
        <begin position="319"/>
        <end position="336"/>
    </location>
</feature>
<name>A0A5B8V5Y1_9BACT</name>
<gene>
    <name evidence="2" type="ORF">FRZ67_05695</name>
</gene>
<feature type="transmembrane region" description="Helical" evidence="1">
    <location>
        <begin position="7"/>
        <end position="30"/>
    </location>
</feature>
<dbReference type="InterPro" id="IPR052384">
    <property type="entry name" value="TMTC_O-mannosyltransferase"/>
</dbReference>
<feature type="transmembrane region" description="Helical" evidence="1">
    <location>
        <begin position="201"/>
        <end position="218"/>
    </location>
</feature>
<keyword evidence="1" id="KW-1133">Transmembrane helix</keyword>
<protein>
    <recommendedName>
        <fullName evidence="4">Glycosyltransferase RgtA/B/C/D-like domain-containing protein</fullName>
    </recommendedName>
</protein>
<reference evidence="2 3" key="1">
    <citation type="journal article" date="2016" name="Int. J. Syst. Evol. Microbiol.">
        <title>Panacibacter ginsenosidivorans gen. nov., sp. nov., with ginsenoside converting activity isolated from soil of a ginseng field.</title>
        <authorList>
            <person name="Siddiqi M.Z."/>
            <person name="Muhammad Shafi S."/>
            <person name="Choi K.D."/>
            <person name="Im W.T."/>
        </authorList>
    </citation>
    <scope>NUCLEOTIDE SEQUENCE [LARGE SCALE GENOMIC DNA]</scope>
    <source>
        <strain evidence="2 3">Gsoil1550</strain>
    </source>
</reference>
<dbReference type="AlphaFoldDB" id="A0A5B8V5Y1"/>
<dbReference type="PANTHER" id="PTHR44216">
    <property type="entry name" value="PROTEIN O-MANNOSYL-TRANSFERASE TMTC2"/>
    <property type="match status" value="1"/>
</dbReference>
<feature type="transmembrane region" description="Helical" evidence="1">
    <location>
        <begin position="177"/>
        <end position="194"/>
    </location>
</feature>
<evidence type="ECO:0000256" key="1">
    <source>
        <dbReference type="SAM" id="Phobius"/>
    </source>
</evidence>
<sequence>MSAQKKIIYISAIPAILLAFYCYNPFVLFFQADDFIHIPLSAAGKFLQQNSFRPICDLSIMIDYNIWGKTAWGYHLSNLLLHIIACILLFIFLKLLFKKYTGIVNSNFICWLSTVLFFLYAMHSEPVLWILGRSAILATIFSLLFLYCYIRRNDAFLFIVGFIFFWVLSLLTYESTWLLPLFTLLISISTIRQNKTVLKREFSYLGVTIIIFIIYLFIRDHYIHEVTGNYESGLLLKGDYTLLIRQYALLFIRSFVPAFINNKILIGLFVALTLIIVLLFFLLQKNKKVIAILFLCWLISLVPYISLGVDTNGTESERFLYFPTLIVVILIALIAGNSKSKKVYWLYPFLFIIHLAILFTVKENYRIAGAVNKQIAEALQITGSQKIVYAVDVPQAQNGAFILRQGLPQMMHWLSGKEPDTVIICSQRYELLPLQYPYKIIYSDTLGIAYNNKFIKPGKDTLLLKFTDAALFISK</sequence>
<dbReference type="OrthoDB" id="127293at2"/>
<feature type="transmembrane region" description="Helical" evidence="1">
    <location>
        <begin position="289"/>
        <end position="307"/>
    </location>
</feature>
<feature type="transmembrane region" description="Helical" evidence="1">
    <location>
        <begin position="79"/>
        <end position="97"/>
    </location>
</feature>
<feature type="transmembrane region" description="Helical" evidence="1">
    <location>
        <begin position="155"/>
        <end position="171"/>
    </location>
</feature>